<dbReference type="VEuPathDB" id="TrichDB:TRFO_08787"/>
<comment type="caution">
    <text evidence="2">The sequence shown here is derived from an EMBL/GenBank/DDBJ whole genome shotgun (WGS) entry which is preliminary data.</text>
</comment>
<dbReference type="RefSeq" id="XP_068351663.1">
    <property type="nucleotide sequence ID" value="XM_068494496.1"/>
</dbReference>
<evidence type="ECO:0000313" key="2">
    <source>
        <dbReference type="EMBL" id="OHS98526.1"/>
    </source>
</evidence>
<dbReference type="Proteomes" id="UP000179807">
    <property type="component" value="Unassembled WGS sequence"/>
</dbReference>
<name>A0A1J4JHB7_9EUKA</name>
<dbReference type="GeneID" id="94829200"/>
<protein>
    <submittedName>
        <fullName evidence="2">Uncharacterized protein</fullName>
    </submittedName>
</protein>
<feature type="compositionally biased region" description="Polar residues" evidence="1">
    <location>
        <begin position="38"/>
        <end position="59"/>
    </location>
</feature>
<dbReference type="EMBL" id="MLAK01001049">
    <property type="protein sequence ID" value="OHS98526.1"/>
    <property type="molecule type" value="Genomic_DNA"/>
</dbReference>
<evidence type="ECO:0000256" key="1">
    <source>
        <dbReference type="SAM" id="MobiDB-lite"/>
    </source>
</evidence>
<gene>
    <name evidence="2" type="ORF">TRFO_08787</name>
</gene>
<accession>A0A1J4JHB7</accession>
<sequence>MITLDIGDFFLSECDNPYDEDQFSNEFFDLDDPGPILNDTSQTNFRPQLQHQSSQQAIPQHQGLPKEPADFQKSEIEKKPNFQPKEVLQPLPKNNFQISPSHSWNQALIDNSAAIGHGGSVRCQNGLLPEVNTIYSFRSYLNRRVYNNPHTQMTKQVLHFLYELFIPVLNIPPLTRNEKRNKDLVYRKLFFFKQSIVFLLENYEKTFLLPIILYGKK</sequence>
<feature type="region of interest" description="Disordered" evidence="1">
    <location>
        <begin position="33"/>
        <end position="68"/>
    </location>
</feature>
<proteinExistence type="predicted"/>
<keyword evidence="3" id="KW-1185">Reference proteome</keyword>
<dbReference type="AlphaFoldDB" id="A0A1J4JHB7"/>
<reference evidence="2" key="1">
    <citation type="submission" date="2016-10" db="EMBL/GenBank/DDBJ databases">
        <authorList>
            <person name="Benchimol M."/>
            <person name="Almeida L.G."/>
            <person name="Vasconcelos A.T."/>
            <person name="Perreira-Neves A."/>
            <person name="Rosa I.A."/>
            <person name="Tasca T."/>
            <person name="Bogo M.R."/>
            <person name="de Souza W."/>
        </authorList>
    </citation>
    <scope>NUCLEOTIDE SEQUENCE [LARGE SCALE GENOMIC DNA]</scope>
    <source>
        <strain evidence="2">K</strain>
    </source>
</reference>
<evidence type="ECO:0000313" key="3">
    <source>
        <dbReference type="Proteomes" id="UP000179807"/>
    </source>
</evidence>
<organism evidence="2 3">
    <name type="scientific">Tritrichomonas foetus</name>
    <dbReference type="NCBI Taxonomy" id="1144522"/>
    <lineage>
        <taxon>Eukaryota</taxon>
        <taxon>Metamonada</taxon>
        <taxon>Parabasalia</taxon>
        <taxon>Tritrichomonadida</taxon>
        <taxon>Tritrichomonadidae</taxon>
        <taxon>Tritrichomonas</taxon>
    </lineage>
</organism>